<accession>A0A3R9KGU2</accession>
<evidence type="ECO:0000259" key="1">
    <source>
        <dbReference type="Pfam" id="PF13556"/>
    </source>
</evidence>
<feature type="domain" description="RsbT co-antagonist protein RsbRD N-terminal" evidence="2">
    <location>
        <begin position="13"/>
        <end position="128"/>
    </location>
</feature>
<dbReference type="PANTHER" id="PTHR33744:SF1">
    <property type="entry name" value="DNA-BINDING TRANSCRIPTIONAL ACTIVATOR ADER"/>
    <property type="match status" value="1"/>
</dbReference>
<dbReference type="EMBL" id="RSEC01000059">
    <property type="protein sequence ID" value="RSD11791.1"/>
    <property type="molecule type" value="Genomic_DNA"/>
</dbReference>
<dbReference type="AlphaFoldDB" id="A0A3R9KGU2"/>
<dbReference type="InterPro" id="IPR042070">
    <property type="entry name" value="PucR_C-HTH_sf"/>
</dbReference>
<name>A0A3R9KGU2_9PSEU</name>
<dbReference type="PANTHER" id="PTHR33744">
    <property type="entry name" value="CARBOHYDRATE DIACID REGULATOR"/>
    <property type="match status" value="1"/>
</dbReference>
<dbReference type="RefSeq" id="WP_125314016.1">
    <property type="nucleotide sequence ID" value="NZ_RSEC01000059.1"/>
</dbReference>
<comment type="caution">
    <text evidence="3">The sequence shown here is derived from an EMBL/GenBank/DDBJ whole genome shotgun (WGS) entry which is preliminary data.</text>
</comment>
<evidence type="ECO:0000259" key="2">
    <source>
        <dbReference type="Pfam" id="PF14361"/>
    </source>
</evidence>
<evidence type="ECO:0000313" key="4">
    <source>
        <dbReference type="Proteomes" id="UP000267081"/>
    </source>
</evidence>
<sequence length="359" mass="37646">MTTPLPPGAAAPLARAIVAGIRHAVPEHAPLFDADAAEFVAALLSGSRPAPVGRTDAFRRAGVAEHAAGGDLDRLSRAYQAGGRRALPIVAELGRRADAGVVGAGVDAVLRCVDILIRLSTEAFRAAHVPTATDLRRDLVRRLVTGGPWTDLAARAGWQPPERVVAVVVAAGARVAPFTPGMLTDLTAAPPYLLLPASADLTRVLGHGPAATGPVVPVPEAATSLYWAQRAWELRGRGVLPGDGLVRWPDHLTTHWLVADELLTGALAARSLAPLSGLAPNQRAKLAETLDAVLDARGGAPEVAGRLGIHPQTARNRLRRLRSLFGARLDDPEERLGLRIALRAERVLAAEAESVARTA</sequence>
<organism evidence="3 4">
    <name type="scientific">Amycolatopsis eburnea</name>
    <dbReference type="NCBI Taxonomy" id="2267691"/>
    <lineage>
        <taxon>Bacteria</taxon>
        <taxon>Bacillati</taxon>
        <taxon>Actinomycetota</taxon>
        <taxon>Actinomycetes</taxon>
        <taxon>Pseudonocardiales</taxon>
        <taxon>Pseudonocardiaceae</taxon>
        <taxon>Amycolatopsis</taxon>
    </lineage>
</organism>
<dbReference type="OrthoDB" id="3606648at2"/>
<feature type="domain" description="PucR C-terminal helix-turn-helix" evidence="1">
    <location>
        <begin position="286"/>
        <end position="344"/>
    </location>
</feature>
<gene>
    <name evidence="3" type="ORF">EIY87_34115</name>
</gene>
<reference evidence="3 4" key="1">
    <citation type="submission" date="2018-12" db="EMBL/GenBank/DDBJ databases">
        <title>Amycolatopsis eburnea sp. nov. actinomycete associate with arbuscular mycorrhiza fungal spore.</title>
        <authorList>
            <person name="Lumyong S."/>
            <person name="Chaiya L."/>
        </authorList>
    </citation>
    <scope>NUCLEOTIDE SEQUENCE [LARGE SCALE GENOMIC DNA]</scope>
    <source>
        <strain evidence="3 4">GLM-1</strain>
    </source>
</reference>
<dbReference type="InterPro" id="IPR025751">
    <property type="entry name" value="RsbRD_N_dom"/>
</dbReference>
<dbReference type="InterPro" id="IPR051448">
    <property type="entry name" value="CdaR-like_regulators"/>
</dbReference>
<proteinExistence type="predicted"/>
<dbReference type="Pfam" id="PF13556">
    <property type="entry name" value="HTH_30"/>
    <property type="match status" value="1"/>
</dbReference>
<dbReference type="Proteomes" id="UP000267081">
    <property type="component" value="Unassembled WGS sequence"/>
</dbReference>
<dbReference type="Pfam" id="PF14361">
    <property type="entry name" value="RsbRD_N"/>
    <property type="match status" value="1"/>
</dbReference>
<evidence type="ECO:0000313" key="3">
    <source>
        <dbReference type="EMBL" id="RSD11791.1"/>
    </source>
</evidence>
<dbReference type="Gene3D" id="1.10.10.2840">
    <property type="entry name" value="PucR C-terminal helix-turn-helix domain"/>
    <property type="match status" value="1"/>
</dbReference>
<protein>
    <submittedName>
        <fullName evidence="3">PucR family transcriptional regulator</fullName>
    </submittedName>
</protein>
<dbReference type="InterPro" id="IPR025736">
    <property type="entry name" value="PucR_C-HTH_dom"/>
</dbReference>
<keyword evidence="4" id="KW-1185">Reference proteome</keyword>